<gene>
    <name evidence="1" type="ORF">S06H3_48498</name>
</gene>
<evidence type="ECO:0000313" key="1">
    <source>
        <dbReference type="EMBL" id="GAI42552.1"/>
    </source>
</evidence>
<sequence length="105" mass="11655">MAYQYTVYTPDKRIVQGRIDANSEGMAEEALYQAGYHRILSLREVRPGLSLEQLLPTFFGVKLQDVIDFSRQLATLIESGVTILTALELLEGQASRAVLKKVIAG</sequence>
<dbReference type="PANTHER" id="PTHR30012">
    <property type="entry name" value="GENERAL SECRETION PATHWAY PROTEIN"/>
    <property type="match status" value="1"/>
</dbReference>
<reference evidence="1" key="1">
    <citation type="journal article" date="2014" name="Front. Microbiol.">
        <title>High frequency of phylogenetically diverse reductive dehalogenase-homologous genes in deep subseafloor sedimentary metagenomes.</title>
        <authorList>
            <person name="Kawai M."/>
            <person name="Futagami T."/>
            <person name="Toyoda A."/>
            <person name="Takaki Y."/>
            <person name="Nishi S."/>
            <person name="Hori S."/>
            <person name="Arai W."/>
            <person name="Tsubouchi T."/>
            <person name="Morono Y."/>
            <person name="Uchiyama I."/>
            <person name="Ito T."/>
            <person name="Fujiyama A."/>
            <person name="Inagaki F."/>
            <person name="Takami H."/>
        </authorList>
    </citation>
    <scope>NUCLEOTIDE SEQUENCE</scope>
    <source>
        <strain evidence="1">Expedition CK06-06</strain>
    </source>
</reference>
<dbReference type="AlphaFoldDB" id="X1NEW0"/>
<dbReference type="EMBL" id="BARV01030543">
    <property type="protein sequence ID" value="GAI42552.1"/>
    <property type="molecule type" value="Genomic_DNA"/>
</dbReference>
<proteinExistence type="predicted"/>
<accession>X1NEW0</accession>
<dbReference type="InterPro" id="IPR042094">
    <property type="entry name" value="T2SS_GspF_sf"/>
</dbReference>
<dbReference type="InterPro" id="IPR003004">
    <property type="entry name" value="GspF/PilC"/>
</dbReference>
<dbReference type="PANTHER" id="PTHR30012:SF0">
    <property type="entry name" value="TYPE II SECRETION SYSTEM PROTEIN F-RELATED"/>
    <property type="match status" value="1"/>
</dbReference>
<dbReference type="Gene3D" id="1.20.81.30">
    <property type="entry name" value="Type II secretion system (T2SS), domain F"/>
    <property type="match status" value="1"/>
</dbReference>
<comment type="caution">
    <text evidence="1">The sequence shown here is derived from an EMBL/GenBank/DDBJ whole genome shotgun (WGS) entry which is preliminary data.</text>
</comment>
<protein>
    <recommendedName>
        <fullName evidence="2">Type II secretion system protein GspF domain-containing protein</fullName>
    </recommendedName>
</protein>
<organism evidence="1">
    <name type="scientific">marine sediment metagenome</name>
    <dbReference type="NCBI Taxonomy" id="412755"/>
    <lineage>
        <taxon>unclassified sequences</taxon>
        <taxon>metagenomes</taxon>
        <taxon>ecological metagenomes</taxon>
    </lineage>
</organism>
<name>X1NEW0_9ZZZZ</name>
<evidence type="ECO:0008006" key="2">
    <source>
        <dbReference type="Google" id="ProtNLM"/>
    </source>
</evidence>